<sequence length="246" mass="26935">MPPFRNPFGKKPPVNGITPTQDENVRPSYGAGGDEASQKSSFTGSRASSSLSIKRREEPSEYKLSVVNDSGVYLPPSPPEKKSFWARSPNGSSTSNHRSMLKENEPFSISRESFESYRRSFDISARSPVYPHETSSARGSLDTKRTRPTRSAVNSSEFERPAPTEEETFEDVGLSDEAKQPPKKKGIFSRFGDNAEPTVTGEAARPTSSHRGFHLPGRKRGQSGQGAELGNIDRPITTASDDGIVR</sequence>
<feature type="compositionally biased region" description="Polar residues" evidence="1">
    <location>
        <begin position="38"/>
        <end position="52"/>
    </location>
</feature>
<evidence type="ECO:0000313" key="2">
    <source>
        <dbReference type="EMBL" id="KAL2043558.1"/>
    </source>
</evidence>
<dbReference type="Proteomes" id="UP001590950">
    <property type="component" value="Unassembled WGS sequence"/>
</dbReference>
<dbReference type="EMBL" id="JBEFKJ010000011">
    <property type="protein sequence ID" value="KAL2043558.1"/>
    <property type="molecule type" value="Genomic_DNA"/>
</dbReference>
<feature type="region of interest" description="Disordered" evidence="1">
    <location>
        <begin position="123"/>
        <end position="246"/>
    </location>
</feature>
<feature type="compositionally biased region" description="Polar residues" evidence="1">
    <location>
        <begin position="89"/>
        <end position="98"/>
    </location>
</feature>
<feature type="compositionally biased region" description="Basic residues" evidence="1">
    <location>
        <begin position="211"/>
        <end position="221"/>
    </location>
</feature>
<feature type="region of interest" description="Disordered" evidence="1">
    <location>
        <begin position="1"/>
        <end position="109"/>
    </location>
</feature>
<keyword evidence="3" id="KW-1185">Reference proteome</keyword>
<proteinExistence type="predicted"/>
<evidence type="ECO:0000313" key="3">
    <source>
        <dbReference type="Proteomes" id="UP001590950"/>
    </source>
</evidence>
<evidence type="ECO:0000256" key="1">
    <source>
        <dbReference type="SAM" id="MobiDB-lite"/>
    </source>
</evidence>
<accession>A0ABR4ACP9</accession>
<feature type="compositionally biased region" description="Acidic residues" evidence="1">
    <location>
        <begin position="164"/>
        <end position="174"/>
    </location>
</feature>
<name>A0ABR4ACP9_9LECA</name>
<organism evidence="2 3">
    <name type="scientific">Stereocaulon virgatum</name>
    <dbReference type="NCBI Taxonomy" id="373712"/>
    <lineage>
        <taxon>Eukaryota</taxon>
        <taxon>Fungi</taxon>
        <taxon>Dikarya</taxon>
        <taxon>Ascomycota</taxon>
        <taxon>Pezizomycotina</taxon>
        <taxon>Lecanoromycetes</taxon>
        <taxon>OSLEUM clade</taxon>
        <taxon>Lecanoromycetidae</taxon>
        <taxon>Lecanorales</taxon>
        <taxon>Lecanorineae</taxon>
        <taxon>Stereocaulaceae</taxon>
        <taxon>Stereocaulon</taxon>
    </lineage>
</organism>
<comment type="caution">
    <text evidence="2">The sequence shown here is derived from an EMBL/GenBank/DDBJ whole genome shotgun (WGS) entry which is preliminary data.</text>
</comment>
<gene>
    <name evidence="2" type="ORF">N7G274_003865</name>
</gene>
<reference evidence="2 3" key="1">
    <citation type="submission" date="2024-09" db="EMBL/GenBank/DDBJ databases">
        <title>Rethinking Asexuality: The Enigmatic Case of Functional Sexual Genes in Lepraria (Stereocaulaceae).</title>
        <authorList>
            <person name="Doellman M."/>
            <person name="Sun Y."/>
            <person name="Barcenas-Pena A."/>
            <person name="Lumbsch H.T."/>
            <person name="Grewe F."/>
        </authorList>
    </citation>
    <scope>NUCLEOTIDE SEQUENCE [LARGE SCALE GENOMIC DNA]</scope>
    <source>
        <strain evidence="2 3">Mercado 3170</strain>
    </source>
</reference>
<protein>
    <submittedName>
        <fullName evidence="2">Uncharacterized protein</fullName>
    </submittedName>
</protein>